<dbReference type="RefSeq" id="WP_006626731.1">
    <property type="nucleotide sequence ID" value="NZ_ADFR01000002.1"/>
</dbReference>
<evidence type="ECO:0000256" key="1">
    <source>
        <dbReference type="SAM" id="Phobius"/>
    </source>
</evidence>
<accession>D2MMW0</accession>
<dbReference type="STRING" id="679192.HMPREF9013_1094"/>
<dbReference type="AlphaFoldDB" id="D2MMW0"/>
<reference evidence="3" key="1">
    <citation type="submission" date="2009-12" db="EMBL/GenBank/DDBJ databases">
        <title>Sequence of Clostridiales genomosp. BVAB3 str. UPII9-5.</title>
        <authorList>
            <person name="Madupu R."/>
            <person name="Durkin A.S."/>
            <person name="Torralba M."/>
            <person name="Methe B."/>
            <person name="Sutton G.G."/>
            <person name="Strausberg R.L."/>
            <person name="Nelson K.E."/>
        </authorList>
    </citation>
    <scope>NUCLEOTIDE SEQUENCE [LARGE SCALE GENOMIC DNA]</scope>
    <source>
        <strain evidence="3">W1219</strain>
    </source>
</reference>
<dbReference type="Proteomes" id="UP000005017">
    <property type="component" value="Unassembled WGS sequence"/>
</dbReference>
<evidence type="ECO:0000313" key="2">
    <source>
        <dbReference type="EMBL" id="EFC06386.1"/>
    </source>
</evidence>
<proteinExistence type="predicted"/>
<dbReference type="eggNOG" id="ENOG5031UDW">
    <property type="taxonomic scope" value="Bacteria"/>
</dbReference>
<dbReference type="OrthoDB" id="9803119at2"/>
<feature type="transmembrane region" description="Helical" evidence="1">
    <location>
        <begin position="21"/>
        <end position="40"/>
    </location>
</feature>
<organism evidence="2 3">
    <name type="scientific">Bulleidia extructa W1219</name>
    <dbReference type="NCBI Taxonomy" id="679192"/>
    <lineage>
        <taxon>Bacteria</taxon>
        <taxon>Bacillati</taxon>
        <taxon>Bacillota</taxon>
        <taxon>Erysipelotrichia</taxon>
        <taxon>Erysipelotrichales</taxon>
        <taxon>Erysipelotrichaceae</taxon>
        <taxon>Bulleidia</taxon>
    </lineage>
</organism>
<comment type="caution">
    <text evidence="2">The sequence shown here is derived from an EMBL/GenBank/DDBJ whole genome shotgun (WGS) entry which is preliminary data.</text>
</comment>
<name>D2MMW0_9FIRM</name>
<protein>
    <submittedName>
        <fullName evidence="2">Uncharacterized protein</fullName>
    </submittedName>
</protein>
<evidence type="ECO:0000313" key="3">
    <source>
        <dbReference type="Proteomes" id="UP000005017"/>
    </source>
</evidence>
<keyword evidence="1" id="KW-0472">Membrane</keyword>
<feature type="transmembrane region" description="Helical" evidence="1">
    <location>
        <begin position="52"/>
        <end position="72"/>
    </location>
</feature>
<keyword evidence="1" id="KW-0812">Transmembrane</keyword>
<keyword evidence="1" id="KW-1133">Transmembrane helix</keyword>
<keyword evidence="3" id="KW-1185">Reference proteome</keyword>
<dbReference type="EMBL" id="ADFR01000002">
    <property type="protein sequence ID" value="EFC06386.1"/>
    <property type="molecule type" value="Genomic_DNA"/>
</dbReference>
<sequence>MKYDVNGIESDVLRKKVGFPWLLTFLVLLGFELILVLVFLRHWRLPSILDYLKIIVIAVVLYVECIGILSLFQYHNRHRIKLFCLENGETEMVIESDGRVWKVPFEDIKEAQYRSGSYLEVRGLMIKTNEGNIGISCLGDRLNLVKNPEKDIEQFDQFFTEFVEKTKPFLENDRSTYGTLSSLVRLRKIK</sequence>
<gene>
    <name evidence="2" type="ORF">HMPREF9013_1094</name>
</gene>